<evidence type="ECO:0000259" key="5">
    <source>
        <dbReference type="Pfam" id="PF03888"/>
    </source>
</evidence>
<evidence type="ECO:0000256" key="1">
    <source>
        <dbReference type="ARBA" id="ARBA00004418"/>
    </source>
</evidence>
<dbReference type="PANTHER" id="PTHR38782:SF1">
    <property type="entry name" value="SIGMA-E FACTOR REGULATORY PROTEIN RSEB"/>
    <property type="match status" value="1"/>
</dbReference>
<dbReference type="GO" id="GO:0032885">
    <property type="term" value="P:regulation of polysaccharide biosynthetic process"/>
    <property type="evidence" value="ECO:0007669"/>
    <property type="project" value="TreeGrafter"/>
</dbReference>
<dbReference type="InterPro" id="IPR038484">
    <property type="entry name" value="MucB/RseB_C_sf"/>
</dbReference>
<dbReference type="InterPro" id="IPR033436">
    <property type="entry name" value="MucB/RseB_C"/>
</dbReference>
<dbReference type="Pfam" id="PF03888">
    <property type="entry name" value="MucB_RseB"/>
    <property type="match status" value="1"/>
</dbReference>
<evidence type="ECO:0000256" key="3">
    <source>
        <dbReference type="ARBA" id="ARBA00022729"/>
    </source>
</evidence>
<dbReference type="Gene3D" id="3.30.200.100">
    <property type="entry name" value="MucB/RseB, C-terminal domain"/>
    <property type="match status" value="1"/>
</dbReference>
<evidence type="ECO:0000259" key="6">
    <source>
        <dbReference type="Pfam" id="PF17188"/>
    </source>
</evidence>
<protein>
    <submittedName>
        <fullName evidence="7">Sigma factor RpoE negative regulatory protein RseB</fullName>
    </submittedName>
</protein>
<proteinExistence type="inferred from homology"/>
<accession>A0A6S6TQJ3</accession>
<evidence type="ECO:0000256" key="4">
    <source>
        <dbReference type="ARBA" id="ARBA00022764"/>
    </source>
</evidence>
<dbReference type="EMBL" id="CACVAY010000084">
    <property type="protein sequence ID" value="CAA6818213.1"/>
    <property type="molecule type" value="Genomic_DNA"/>
</dbReference>
<dbReference type="AlphaFoldDB" id="A0A6S6TQJ3"/>
<sequence>MNKNFVLSLLLTGVGVLTPQVWANDAVVLLNQMHNALHQLEYEGRLVYLKDEEVSTLSISHRLDNGAEKEVIIPLDQNGDKFIRESQSFSLAALPKINADMKAVYSFNLGGMSRVAGRECRIVLARPKDRKRYLQKFCIDKEHGLLLRYSLISQKHKPVERFMFTDIVIIDNNAAADESLMIPVEDVTAMPAPATSMAQPVMKASRQSLTPELSAASLSTDGTSLAMSMENAVESTPTSWFFDPLPAGFKLLNYPKSNIADGEEHIVLSDGLSAVSVFIGKNPDEAQVAHPAIRSGALNILTRQKNGFQVTMVGEVPEETLVEIFTGLRYLEK</sequence>
<dbReference type="InterPro" id="IPR005588">
    <property type="entry name" value="MucB_RseB"/>
</dbReference>
<dbReference type="PANTHER" id="PTHR38782">
    <property type="match status" value="1"/>
</dbReference>
<name>A0A6S6TQJ3_9GAMM</name>
<organism evidence="7">
    <name type="scientific">uncultured Thiotrichaceae bacterium</name>
    <dbReference type="NCBI Taxonomy" id="298394"/>
    <lineage>
        <taxon>Bacteria</taxon>
        <taxon>Pseudomonadati</taxon>
        <taxon>Pseudomonadota</taxon>
        <taxon>Gammaproteobacteria</taxon>
        <taxon>Thiotrichales</taxon>
        <taxon>Thiotrichaceae</taxon>
        <taxon>environmental samples</taxon>
    </lineage>
</organism>
<dbReference type="GO" id="GO:0045152">
    <property type="term" value="F:antisigma factor binding"/>
    <property type="evidence" value="ECO:0007669"/>
    <property type="project" value="TreeGrafter"/>
</dbReference>
<evidence type="ECO:0000313" key="7">
    <source>
        <dbReference type="EMBL" id="CAA6818213.1"/>
    </source>
</evidence>
<keyword evidence="3" id="KW-0732">Signal</keyword>
<dbReference type="PIRSF" id="PIRSF005427">
    <property type="entry name" value="RseB"/>
    <property type="match status" value="1"/>
</dbReference>
<comment type="subcellular location">
    <subcellularLocation>
        <location evidence="1">Periplasm</location>
    </subcellularLocation>
</comment>
<dbReference type="Gene3D" id="2.50.20.10">
    <property type="entry name" value="Lipoprotein localisation LolA/LolB/LppX"/>
    <property type="match status" value="2"/>
</dbReference>
<evidence type="ECO:0000256" key="2">
    <source>
        <dbReference type="ARBA" id="ARBA00008150"/>
    </source>
</evidence>
<dbReference type="CDD" id="cd16327">
    <property type="entry name" value="RseB"/>
    <property type="match status" value="1"/>
</dbReference>
<dbReference type="GO" id="GO:0030288">
    <property type="term" value="C:outer membrane-bounded periplasmic space"/>
    <property type="evidence" value="ECO:0007669"/>
    <property type="project" value="TreeGrafter"/>
</dbReference>
<feature type="domain" description="MucB/RseB N-terminal" evidence="5">
    <location>
        <begin position="26"/>
        <end position="171"/>
    </location>
</feature>
<keyword evidence="4" id="KW-0574">Periplasm</keyword>
<gene>
    <name evidence="7" type="ORF">HELGO_WM4924</name>
</gene>
<feature type="domain" description="MucB/RseB C-terminal" evidence="6">
    <location>
        <begin position="236"/>
        <end position="328"/>
    </location>
</feature>
<dbReference type="Pfam" id="PF17188">
    <property type="entry name" value="MucB_RseB_C"/>
    <property type="match status" value="1"/>
</dbReference>
<reference evidence="7" key="1">
    <citation type="submission" date="2020-01" db="EMBL/GenBank/DDBJ databases">
        <authorList>
            <person name="Meier V. D."/>
            <person name="Meier V D."/>
        </authorList>
    </citation>
    <scope>NUCLEOTIDE SEQUENCE</scope>
    <source>
        <strain evidence="7">HLG_WM_MAG_07</strain>
    </source>
</reference>
<comment type="similarity">
    <text evidence="2">Belongs to the RseB family.</text>
</comment>
<dbReference type="InterPro" id="IPR033434">
    <property type="entry name" value="MucB/RseB_N"/>
</dbReference>